<feature type="region of interest" description="Disordered" evidence="1">
    <location>
        <begin position="49"/>
        <end position="68"/>
    </location>
</feature>
<organism evidence="2 3">
    <name type="scientific">Ilyomonas limi</name>
    <dbReference type="NCBI Taxonomy" id="2575867"/>
    <lineage>
        <taxon>Bacteria</taxon>
        <taxon>Pseudomonadati</taxon>
        <taxon>Bacteroidota</taxon>
        <taxon>Chitinophagia</taxon>
        <taxon>Chitinophagales</taxon>
        <taxon>Chitinophagaceae</taxon>
        <taxon>Ilyomonas</taxon>
    </lineage>
</organism>
<proteinExistence type="predicted"/>
<comment type="caution">
    <text evidence="2">The sequence shown here is derived from an EMBL/GenBank/DDBJ whole genome shotgun (WGS) entry which is preliminary data.</text>
</comment>
<dbReference type="AlphaFoldDB" id="A0A4U3L288"/>
<dbReference type="RefSeq" id="WP_137261629.1">
    <property type="nucleotide sequence ID" value="NZ_SZQL01000006.1"/>
</dbReference>
<accession>A0A4U3L288</accession>
<gene>
    <name evidence="2" type="ORF">FC093_09975</name>
</gene>
<dbReference type="OrthoDB" id="9812897at2"/>
<keyword evidence="3" id="KW-1185">Reference proteome</keyword>
<reference evidence="2 3" key="1">
    <citation type="submission" date="2019-05" db="EMBL/GenBank/DDBJ databases">
        <title>Panacibacter sp. strain 17mud1-8 Genome sequencing and assembly.</title>
        <authorList>
            <person name="Chhetri G."/>
        </authorList>
    </citation>
    <scope>NUCLEOTIDE SEQUENCE [LARGE SCALE GENOMIC DNA]</scope>
    <source>
        <strain evidence="2 3">17mud1-8</strain>
    </source>
</reference>
<evidence type="ECO:0000313" key="3">
    <source>
        <dbReference type="Proteomes" id="UP000305848"/>
    </source>
</evidence>
<protein>
    <submittedName>
        <fullName evidence="2">DUF1622 domain-containing protein</fullName>
    </submittedName>
</protein>
<dbReference type="Proteomes" id="UP000305848">
    <property type="component" value="Unassembled WGS sequence"/>
</dbReference>
<evidence type="ECO:0000313" key="2">
    <source>
        <dbReference type="EMBL" id="TKK69010.1"/>
    </source>
</evidence>
<sequence length="68" mass="7549">MAPELLLVQNIHYCCGARLDDIGKLAAIAAASTVLNYFLERDLKSWQNEKDAETDLNEEVVQDSKLPG</sequence>
<dbReference type="EMBL" id="SZQL01000006">
    <property type="protein sequence ID" value="TKK69010.1"/>
    <property type="molecule type" value="Genomic_DNA"/>
</dbReference>
<evidence type="ECO:0000256" key="1">
    <source>
        <dbReference type="SAM" id="MobiDB-lite"/>
    </source>
</evidence>
<name>A0A4U3L288_9BACT</name>